<dbReference type="InterPro" id="IPR000073">
    <property type="entry name" value="AB_hydrolase_1"/>
</dbReference>
<organism evidence="3 4">
    <name type="scientific">Nonomuraea glycinis</name>
    <dbReference type="NCBI Taxonomy" id="2047744"/>
    <lineage>
        <taxon>Bacteria</taxon>
        <taxon>Bacillati</taxon>
        <taxon>Actinomycetota</taxon>
        <taxon>Actinomycetes</taxon>
        <taxon>Streptosporangiales</taxon>
        <taxon>Streptosporangiaceae</taxon>
        <taxon>Nonomuraea</taxon>
    </lineage>
</organism>
<reference evidence="3" key="1">
    <citation type="journal article" date="2014" name="Int. J. Syst. Evol. Microbiol.">
        <title>Complete genome sequence of Corynebacterium casei LMG S-19264T (=DSM 44701T), isolated from a smear-ripened cheese.</title>
        <authorList>
            <consortium name="US DOE Joint Genome Institute (JGI-PGF)"/>
            <person name="Walter F."/>
            <person name="Albersmeier A."/>
            <person name="Kalinowski J."/>
            <person name="Ruckert C."/>
        </authorList>
    </citation>
    <scope>NUCLEOTIDE SEQUENCE</scope>
    <source>
        <strain evidence="3">CGMCC 4.7430</strain>
    </source>
</reference>
<dbReference type="Gene3D" id="3.40.50.1820">
    <property type="entry name" value="alpha/beta hydrolase"/>
    <property type="match status" value="1"/>
</dbReference>
<reference evidence="3" key="2">
    <citation type="submission" date="2020-09" db="EMBL/GenBank/DDBJ databases">
        <authorList>
            <person name="Sun Q."/>
            <person name="Zhou Y."/>
        </authorList>
    </citation>
    <scope>NUCLEOTIDE SEQUENCE</scope>
    <source>
        <strain evidence="3">CGMCC 4.7430</strain>
    </source>
</reference>
<comment type="caution">
    <text evidence="3">The sequence shown here is derived from an EMBL/GenBank/DDBJ whole genome shotgun (WGS) entry which is preliminary data.</text>
</comment>
<dbReference type="GO" id="GO:0016020">
    <property type="term" value="C:membrane"/>
    <property type="evidence" value="ECO:0007669"/>
    <property type="project" value="TreeGrafter"/>
</dbReference>
<proteinExistence type="predicted"/>
<dbReference type="Pfam" id="PF00561">
    <property type="entry name" value="Abhydrolase_1"/>
    <property type="match status" value="1"/>
</dbReference>
<evidence type="ECO:0000313" key="4">
    <source>
        <dbReference type="Proteomes" id="UP000660745"/>
    </source>
</evidence>
<evidence type="ECO:0000256" key="1">
    <source>
        <dbReference type="SAM" id="MobiDB-lite"/>
    </source>
</evidence>
<evidence type="ECO:0000313" key="3">
    <source>
        <dbReference type="EMBL" id="GGP06757.1"/>
    </source>
</evidence>
<dbReference type="EMBL" id="BMNK01000004">
    <property type="protein sequence ID" value="GGP06757.1"/>
    <property type="molecule type" value="Genomic_DNA"/>
</dbReference>
<dbReference type="InterPro" id="IPR050266">
    <property type="entry name" value="AB_hydrolase_sf"/>
</dbReference>
<dbReference type="RefSeq" id="WP_189139337.1">
    <property type="nucleotide sequence ID" value="NZ_BMNK01000004.1"/>
</dbReference>
<protein>
    <recommendedName>
        <fullName evidence="2">AB hydrolase-1 domain-containing protein</fullName>
    </recommendedName>
</protein>
<keyword evidence="4" id="KW-1185">Reference proteome</keyword>
<accession>A0A918E5Q2</accession>
<gene>
    <name evidence="3" type="ORF">GCM10012278_31830</name>
</gene>
<feature type="region of interest" description="Disordered" evidence="1">
    <location>
        <begin position="123"/>
        <end position="146"/>
    </location>
</feature>
<sequence>MIELGYARTPYGQIHYAECGSGDPVLLLHQTPRSWDEYREVLPLLGGSHRVVAMDTLGFGASAQPAAHTIEDYAQGVLALMDALGLESAAVAGHHTGGVIAIEAAARAPERVTRLVLSSTPMVDAESRERRRRGGRPVDNATEREDGTHLTELWASRAVYYPPGRPDLLGRYVRDALTIWPGVGLGHQAVGAYRMEERLGLIRCPVLCVGATDDPFGFPELHRLAKPLNAATAVIEGGMIPLELRADEFARVVAEFLD</sequence>
<dbReference type="PRINTS" id="PR00111">
    <property type="entry name" value="ABHYDROLASE"/>
</dbReference>
<dbReference type="InterPro" id="IPR029058">
    <property type="entry name" value="AB_hydrolase_fold"/>
</dbReference>
<dbReference type="Proteomes" id="UP000660745">
    <property type="component" value="Unassembled WGS sequence"/>
</dbReference>
<evidence type="ECO:0000259" key="2">
    <source>
        <dbReference type="Pfam" id="PF00561"/>
    </source>
</evidence>
<name>A0A918E5Q2_9ACTN</name>
<dbReference type="AlphaFoldDB" id="A0A918E5Q2"/>
<dbReference type="SUPFAM" id="SSF53474">
    <property type="entry name" value="alpha/beta-Hydrolases"/>
    <property type="match status" value="1"/>
</dbReference>
<dbReference type="GO" id="GO:0003824">
    <property type="term" value="F:catalytic activity"/>
    <property type="evidence" value="ECO:0007669"/>
    <property type="project" value="UniProtKB-ARBA"/>
</dbReference>
<feature type="domain" description="AB hydrolase-1" evidence="2">
    <location>
        <begin position="24"/>
        <end position="130"/>
    </location>
</feature>
<dbReference type="PANTHER" id="PTHR43798">
    <property type="entry name" value="MONOACYLGLYCEROL LIPASE"/>
    <property type="match status" value="1"/>
</dbReference>
<dbReference type="PANTHER" id="PTHR43798:SF33">
    <property type="entry name" value="HYDROLASE, PUTATIVE (AFU_ORTHOLOGUE AFUA_2G14860)-RELATED"/>
    <property type="match status" value="1"/>
</dbReference>